<evidence type="ECO:0000256" key="1">
    <source>
        <dbReference type="SAM" id="SignalP"/>
    </source>
</evidence>
<name>A0A940IGK2_9BACT</name>
<proteinExistence type="predicted"/>
<gene>
    <name evidence="2" type="ORF">IAC07_08515</name>
</gene>
<protein>
    <submittedName>
        <fullName evidence="2">Uncharacterized protein</fullName>
    </submittedName>
</protein>
<keyword evidence="1" id="KW-0732">Signal</keyword>
<reference evidence="2" key="2">
    <citation type="journal article" date="2021" name="PeerJ">
        <title>Extensive microbial diversity within the chicken gut microbiome revealed by metagenomics and culture.</title>
        <authorList>
            <person name="Gilroy R."/>
            <person name="Ravi A."/>
            <person name="Getino M."/>
            <person name="Pursley I."/>
            <person name="Horton D.L."/>
            <person name="Alikhan N.F."/>
            <person name="Baker D."/>
            <person name="Gharbi K."/>
            <person name="Hall N."/>
            <person name="Watson M."/>
            <person name="Adriaenssens E.M."/>
            <person name="Foster-Nyarko E."/>
            <person name="Jarju S."/>
            <person name="Secka A."/>
            <person name="Antonio M."/>
            <person name="Oren A."/>
            <person name="Chaudhuri R.R."/>
            <person name="La Ragione R."/>
            <person name="Hildebrand F."/>
            <person name="Pallen M.J."/>
        </authorList>
    </citation>
    <scope>NUCLEOTIDE SEQUENCE</scope>
    <source>
        <strain evidence="2">F1-3629</strain>
    </source>
</reference>
<evidence type="ECO:0000313" key="3">
    <source>
        <dbReference type="Proteomes" id="UP000771749"/>
    </source>
</evidence>
<feature type="chain" id="PRO_5037098415" evidence="1">
    <location>
        <begin position="21"/>
        <end position="309"/>
    </location>
</feature>
<organism evidence="2 3">
    <name type="scientific">Candidatus Cryptobacteroides gallistercoris</name>
    <dbReference type="NCBI Taxonomy" id="2840765"/>
    <lineage>
        <taxon>Bacteria</taxon>
        <taxon>Pseudomonadati</taxon>
        <taxon>Bacteroidota</taxon>
        <taxon>Bacteroidia</taxon>
        <taxon>Bacteroidales</taxon>
        <taxon>Candidatus Cryptobacteroides</taxon>
    </lineage>
</organism>
<evidence type="ECO:0000313" key="2">
    <source>
        <dbReference type="EMBL" id="MBO8454746.1"/>
    </source>
</evidence>
<dbReference type="EMBL" id="JADIMJ010000130">
    <property type="protein sequence ID" value="MBO8454746.1"/>
    <property type="molecule type" value="Genomic_DNA"/>
</dbReference>
<dbReference type="Proteomes" id="UP000771749">
    <property type="component" value="Unassembled WGS sequence"/>
</dbReference>
<sequence length="309" mass="35534">MKRIYNTLLAITLICTSVHAQEITVTTGKCIIRNNRDIPVWIWWDEEGISPGPVAEYIKDYFCRWRPGGDWMNYFQILAERNMASGSSSGDLLMYKILQPKETFEILTGNASRSTVERSVRKCLAVISQEEMEMAPVYKSFCNIEMFDFSFDSISIDMKETDIPPTWQSPYATLFSTDGKPVNVYSDSSRTEIIGTYNVNKAGIRINVPLRQMTSEMIGDKIWISTSEGYIPEFEGWVEKRHCFRIIRSGADNAVRIYDKPDEDAPVMELMCNRGLMANILHAEKSWMKVMVLYHRPIEGWVKISDLEP</sequence>
<dbReference type="AlphaFoldDB" id="A0A940IGK2"/>
<reference evidence="2" key="1">
    <citation type="submission" date="2020-10" db="EMBL/GenBank/DDBJ databases">
        <authorList>
            <person name="Gilroy R."/>
        </authorList>
    </citation>
    <scope>NUCLEOTIDE SEQUENCE</scope>
    <source>
        <strain evidence="2">F1-3629</strain>
    </source>
</reference>
<feature type="signal peptide" evidence="1">
    <location>
        <begin position="1"/>
        <end position="20"/>
    </location>
</feature>
<accession>A0A940IGK2</accession>
<comment type="caution">
    <text evidence="2">The sequence shown here is derived from an EMBL/GenBank/DDBJ whole genome shotgun (WGS) entry which is preliminary data.</text>
</comment>